<proteinExistence type="inferred from homology"/>
<name>A0A1H6FUH8_THEAL</name>
<dbReference type="Pfam" id="PF00378">
    <property type="entry name" value="ECH_1"/>
    <property type="match status" value="1"/>
</dbReference>
<dbReference type="OrthoDB" id="9777711at2"/>
<evidence type="ECO:0000313" key="2">
    <source>
        <dbReference type="EMBL" id="SEH13828.1"/>
    </source>
</evidence>
<evidence type="ECO:0000256" key="1">
    <source>
        <dbReference type="ARBA" id="ARBA00005254"/>
    </source>
</evidence>
<keyword evidence="2" id="KW-0413">Isomerase</keyword>
<dbReference type="Gene3D" id="3.90.226.10">
    <property type="entry name" value="2-enoyl-CoA Hydratase, Chain A, domain 1"/>
    <property type="match status" value="1"/>
</dbReference>
<dbReference type="PANTHER" id="PTHR43459">
    <property type="entry name" value="ENOYL-COA HYDRATASE"/>
    <property type="match status" value="1"/>
</dbReference>
<protein>
    <submittedName>
        <fullName evidence="2">2-(1,2-epoxy-1,2-dihydrophenyl)acetyl-CoA isomerase</fullName>
    </submittedName>
</protein>
<dbReference type="InterPro" id="IPR001753">
    <property type="entry name" value="Enoyl-CoA_hydra/iso"/>
</dbReference>
<dbReference type="STRING" id="29539.SAMN02745716_1343"/>
<dbReference type="AlphaFoldDB" id="A0A1H6FUH8"/>
<keyword evidence="3" id="KW-1185">Reference proteome</keyword>
<dbReference type="SUPFAM" id="SSF52096">
    <property type="entry name" value="ClpP/crotonase"/>
    <property type="match status" value="1"/>
</dbReference>
<dbReference type="Proteomes" id="UP000222056">
    <property type="component" value="Unassembled WGS sequence"/>
</dbReference>
<organism evidence="2 3">
    <name type="scientific">Thermoleophilum album</name>
    <dbReference type="NCBI Taxonomy" id="29539"/>
    <lineage>
        <taxon>Bacteria</taxon>
        <taxon>Bacillati</taxon>
        <taxon>Actinomycetota</taxon>
        <taxon>Thermoleophilia</taxon>
        <taxon>Thermoleophilales</taxon>
        <taxon>Thermoleophilaceae</taxon>
        <taxon>Thermoleophilum</taxon>
    </lineage>
</organism>
<comment type="similarity">
    <text evidence="1">Belongs to the enoyl-CoA hydratase/isomerase family.</text>
</comment>
<dbReference type="CDD" id="cd06558">
    <property type="entry name" value="crotonase-like"/>
    <property type="match status" value="1"/>
</dbReference>
<dbReference type="InterPro" id="IPR014748">
    <property type="entry name" value="Enoyl-CoA_hydra_C"/>
</dbReference>
<accession>A0A1H6FUH8</accession>
<dbReference type="RefSeq" id="WP_093117567.1">
    <property type="nucleotide sequence ID" value="NZ_FNWJ01000002.1"/>
</dbReference>
<evidence type="ECO:0000313" key="3">
    <source>
        <dbReference type="Proteomes" id="UP000222056"/>
    </source>
</evidence>
<sequence length="263" mass="28169">MSDATVSWAQEGAVATITLNRPDRLNAWTDELADELRSLLRRAGSNADVRAVLLTGAGRAFSAGADLKAGFEAADDGMPDIRRELDERYHPVITAIRRLDKPVVAAVNGPAVGIGASLALACDLVAMAESAFISLAFVEIGLAPDGGSTLLVPAAVGKARAFQMALLAERVPAHTALEWGLVNFVHPDDRLLAEARALAERLASGPTRAYAAAKRALNEALFAQLDRQLRLEADLQHELARSDDFQEGVRAFIEKRPPVFKGR</sequence>
<reference evidence="3" key="1">
    <citation type="submission" date="2016-10" db="EMBL/GenBank/DDBJ databases">
        <authorList>
            <person name="Varghese N."/>
            <person name="Submissions S."/>
        </authorList>
    </citation>
    <scope>NUCLEOTIDE SEQUENCE [LARGE SCALE GENOMIC DNA]</scope>
    <source>
        <strain evidence="3">ATCC 35263</strain>
    </source>
</reference>
<gene>
    <name evidence="2" type="ORF">SAMN02745716_1343</name>
</gene>
<dbReference type="GO" id="GO:0016853">
    <property type="term" value="F:isomerase activity"/>
    <property type="evidence" value="ECO:0007669"/>
    <property type="project" value="UniProtKB-KW"/>
</dbReference>
<dbReference type="Gene3D" id="1.10.12.10">
    <property type="entry name" value="Lyase 2-enoyl-coa Hydratase, Chain A, domain 2"/>
    <property type="match status" value="1"/>
</dbReference>
<dbReference type="EMBL" id="FNWJ01000002">
    <property type="protein sequence ID" value="SEH13828.1"/>
    <property type="molecule type" value="Genomic_DNA"/>
</dbReference>
<dbReference type="PANTHER" id="PTHR43459:SF1">
    <property type="entry name" value="EG:BACN32G11.4 PROTEIN"/>
    <property type="match status" value="1"/>
</dbReference>
<dbReference type="InterPro" id="IPR029045">
    <property type="entry name" value="ClpP/crotonase-like_dom_sf"/>
</dbReference>